<name>A0A4S2KNS3_9HYME</name>
<dbReference type="AlphaFoldDB" id="A0A4S2KNS3"/>
<reference evidence="2 3" key="1">
    <citation type="journal article" date="2019" name="Philos. Trans. R. Soc. Lond., B, Biol. Sci.">
        <title>Ant behaviour and brain gene expression of defending hosts depend on the ecological success of the intruding social parasite.</title>
        <authorList>
            <person name="Kaur R."/>
            <person name="Stoldt M."/>
            <person name="Jongepier E."/>
            <person name="Feldmeyer B."/>
            <person name="Menzel F."/>
            <person name="Bornberg-Bauer E."/>
            <person name="Foitzik S."/>
        </authorList>
    </citation>
    <scope>NUCLEOTIDE SEQUENCE [LARGE SCALE GENOMIC DNA]</scope>
    <source>
        <tissue evidence="2">Whole body</tissue>
    </source>
</reference>
<dbReference type="EMBL" id="QBLH01001684">
    <property type="protein sequence ID" value="TGZ51395.1"/>
    <property type="molecule type" value="Genomic_DNA"/>
</dbReference>
<comment type="caution">
    <text evidence="2">The sequence shown here is derived from an EMBL/GenBank/DDBJ whole genome shotgun (WGS) entry which is preliminary data.</text>
</comment>
<evidence type="ECO:0000313" key="3">
    <source>
        <dbReference type="Proteomes" id="UP000310200"/>
    </source>
</evidence>
<evidence type="ECO:0000313" key="2">
    <source>
        <dbReference type="EMBL" id="TGZ51395.1"/>
    </source>
</evidence>
<sequence>MYRPGVEAQRRKQPRKRETASRCEGEREGTDVYMANCSIKLTARFWFCKFATVCTRAHARTHAKRNPSLGLAARTIYKAGRVSFRRGRSRPTRVWIWSQPIEPTGTPVPTQRASIKGPNGKGLCRVMATLQKVGIPVEISRERATNDWRRRRHRKKLLCSAGERAPEMPLGPGQSLMISLLFAHQFKPRRPLCPPPTPAPPTIARTFAECLEYHPRFSILCENLTVFSKQFNTFPDICLHQDVTDEFFLVASILVPIERQEQERSNIQIRNTTRHTDEKIADCFTDFYSDRSQKCRSQCVSVYRCQARLDAVSSNSTQRRHFIQLDGNKCYCRPQWRKCVLANNKPSCVQPAMINAEVSADYTFLSKSYITE</sequence>
<accession>A0A4S2KNS3</accession>
<feature type="compositionally biased region" description="Basic and acidic residues" evidence="1">
    <location>
        <begin position="16"/>
        <end position="25"/>
    </location>
</feature>
<protein>
    <submittedName>
        <fullName evidence="2">Uncharacterized protein</fullName>
    </submittedName>
</protein>
<gene>
    <name evidence="2" type="ORF">DBV15_09185</name>
</gene>
<feature type="region of interest" description="Disordered" evidence="1">
    <location>
        <begin position="1"/>
        <end position="25"/>
    </location>
</feature>
<keyword evidence="3" id="KW-1185">Reference proteome</keyword>
<evidence type="ECO:0000256" key="1">
    <source>
        <dbReference type="SAM" id="MobiDB-lite"/>
    </source>
</evidence>
<dbReference type="Proteomes" id="UP000310200">
    <property type="component" value="Unassembled WGS sequence"/>
</dbReference>
<organism evidence="2 3">
    <name type="scientific">Temnothorax longispinosus</name>
    <dbReference type="NCBI Taxonomy" id="300112"/>
    <lineage>
        <taxon>Eukaryota</taxon>
        <taxon>Metazoa</taxon>
        <taxon>Ecdysozoa</taxon>
        <taxon>Arthropoda</taxon>
        <taxon>Hexapoda</taxon>
        <taxon>Insecta</taxon>
        <taxon>Pterygota</taxon>
        <taxon>Neoptera</taxon>
        <taxon>Endopterygota</taxon>
        <taxon>Hymenoptera</taxon>
        <taxon>Apocrita</taxon>
        <taxon>Aculeata</taxon>
        <taxon>Formicoidea</taxon>
        <taxon>Formicidae</taxon>
        <taxon>Myrmicinae</taxon>
        <taxon>Temnothorax</taxon>
    </lineage>
</organism>
<proteinExistence type="predicted"/>